<evidence type="ECO:0000313" key="2">
    <source>
        <dbReference type="Proteomes" id="UP000320333"/>
    </source>
</evidence>
<name>A0A507FE66_9FUNG</name>
<evidence type="ECO:0000313" key="1">
    <source>
        <dbReference type="EMBL" id="TPX74045.1"/>
    </source>
</evidence>
<dbReference type="Proteomes" id="UP000320333">
    <property type="component" value="Unassembled WGS sequence"/>
</dbReference>
<reference evidence="1 2" key="1">
    <citation type="journal article" date="2019" name="Sci. Rep.">
        <title>Comparative genomics of chytrid fungi reveal insights into the obligate biotrophic and pathogenic lifestyle of Synchytrium endobioticum.</title>
        <authorList>
            <person name="van de Vossenberg B.T.L.H."/>
            <person name="Warris S."/>
            <person name="Nguyen H.D.T."/>
            <person name="van Gent-Pelzer M.P.E."/>
            <person name="Joly D.L."/>
            <person name="van de Geest H.C."/>
            <person name="Bonants P.J.M."/>
            <person name="Smith D.S."/>
            <person name="Levesque C.A."/>
            <person name="van der Lee T.A.J."/>
        </authorList>
    </citation>
    <scope>NUCLEOTIDE SEQUENCE [LARGE SCALE GENOMIC DNA]</scope>
    <source>
        <strain evidence="1 2">CBS 675.73</strain>
    </source>
</reference>
<protein>
    <submittedName>
        <fullName evidence="1">Uncharacterized protein</fullName>
    </submittedName>
</protein>
<sequence>MKPTTGARRPSAAHKDRIQLYKTPPSHLKLVHDRVSRKLVVSATPSQEQQPQQHTNASHILAESSSAVRSFFNTAHVSPNRLIYITAGLIFKPSSPLPFGGHKSRPGYLDYTGTTVESLLEYILSASFKRYWSYRGREAIDFVTENLNDAMKLHIEQDRDLLNELMLVGIKRVGHYVGAKGVLIPAGLEHVDQVDSQTRTGVTFTPRRRGVPPILGKQI</sequence>
<proteinExistence type="predicted"/>
<comment type="caution">
    <text evidence="1">The sequence shown here is derived from an EMBL/GenBank/DDBJ whole genome shotgun (WGS) entry which is preliminary data.</text>
</comment>
<dbReference type="EMBL" id="QEAP01000148">
    <property type="protein sequence ID" value="TPX74045.1"/>
    <property type="molecule type" value="Genomic_DNA"/>
</dbReference>
<keyword evidence="2" id="KW-1185">Reference proteome</keyword>
<dbReference type="AlphaFoldDB" id="A0A507FE66"/>
<accession>A0A507FE66</accession>
<organism evidence="1 2">
    <name type="scientific">Chytriomyces confervae</name>
    <dbReference type="NCBI Taxonomy" id="246404"/>
    <lineage>
        <taxon>Eukaryota</taxon>
        <taxon>Fungi</taxon>
        <taxon>Fungi incertae sedis</taxon>
        <taxon>Chytridiomycota</taxon>
        <taxon>Chytridiomycota incertae sedis</taxon>
        <taxon>Chytridiomycetes</taxon>
        <taxon>Chytridiales</taxon>
        <taxon>Chytriomycetaceae</taxon>
        <taxon>Chytriomyces</taxon>
    </lineage>
</organism>
<gene>
    <name evidence="1" type="ORF">CcCBS67573_g04703</name>
</gene>
<dbReference type="OrthoDB" id="2126067at2759"/>